<dbReference type="Proteomes" id="UP001156940">
    <property type="component" value="Unassembled WGS sequence"/>
</dbReference>
<dbReference type="RefSeq" id="WP_280575700.1">
    <property type="nucleotide sequence ID" value="NZ_JARXRM010000044.1"/>
</dbReference>
<evidence type="ECO:0000313" key="2">
    <source>
        <dbReference type="Proteomes" id="UP001156940"/>
    </source>
</evidence>
<evidence type="ECO:0000313" key="1">
    <source>
        <dbReference type="EMBL" id="MDH5824391.1"/>
    </source>
</evidence>
<dbReference type="SUPFAM" id="SSF64076">
    <property type="entry name" value="MTH938-like"/>
    <property type="match status" value="1"/>
</dbReference>
<dbReference type="InterPro" id="IPR036748">
    <property type="entry name" value="MTH938-like_sf"/>
</dbReference>
<dbReference type="EMBL" id="JARXRM010000044">
    <property type="protein sequence ID" value="MDH5824391.1"/>
    <property type="molecule type" value="Genomic_DNA"/>
</dbReference>
<proteinExistence type="predicted"/>
<dbReference type="PANTHER" id="PTHR21192:SF2">
    <property type="entry name" value="NADH DEHYDROGENASE [UBIQUINONE] 1 ALPHA SUBCOMPLEX ASSEMBLY FACTOR 3"/>
    <property type="match status" value="1"/>
</dbReference>
<keyword evidence="2" id="KW-1185">Reference proteome</keyword>
<dbReference type="Gene3D" id="3.40.1230.10">
    <property type="entry name" value="MTH938-like"/>
    <property type="match status" value="1"/>
</dbReference>
<reference evidence="1 2" key="1">
    <citation type="submission" date="2023-04" db="EMBL/GenBank/DDBJ databases">
        <title>Luteimonas endophyticus RD2P54.</title>
        <authorList>
            <person name="Sun J.-Q."/>
        </authorList>
    </citation>
    <scope>NUCLEOTIDE SEQUENCE [LARGE SCALE GENOMIC DNA]</scope>
    <source>
        <strain evidence="1 2">RD2P54</strain>
    </source>
</reference>
<comment type="caution">
    <text evidence="1">The sequence shown here is derived from an EMBL/GenBank/DDBJ whole genome shotgun (WGS) entry which is preliminary data.</text>
</comment>
<gene>
    <name evidence="1" type="ORF">QFW77_15565</name>
</gene>
<sequence length="134" mass="14007">MQLTLEKPDFEFFLRAADGRSALVNDRALRASFIVAPDALIEAWPVRDAAAMVPADLDPLLALAPELVLLGTGANQAFPPPAVMAACLSRGIGLESMTNAAAARTYQVLAGEGRRVVAGFVLAPAPGAPRRDPS</sequence>
<dbReference type="CDD" id="cd05560">
    <property type="entry name" value="Xcc1710_like"/>
    <property type="match status" value="1"/>
</dbReference>
<protein>
    <submittedName>
        <fullName evidence="1">Mth938-like domain-containing protein</fullName>
    </submittedName>
</protein>
<name>A0ABT6JC68_9GAMM</name>
<dbReference type="InterPro" id="IPR007523">
    <property type="entry name" value="NDUFAF3/AAMDC"/>
</dbReference>
<accession>A0ABT6JC68</accession>
<dbReference type="PANTHER" id="PTHR21192">
    <property type="entry name" value="NUCLEAR PROTEIN E3-3"/>
    <property type="match status" value="1"/>
</dbReference>
<dbReference type="Pfam" id="PF04430">
    <property type="entry name" value="DUF498"/>
    <property type="match status" value="1"/>
</dbReference>
<organism evidence="1 2">
    <name type="scientific">Luteimonas endophytica</name>
    <dbReference type="NCBI Taxonomy" id="3042023"/>
    <lineage>
        <taxon>Bacteria</taxon>
        <taxon>Pseudomonadati</taxon>
        <taxon>Pseudomonadota</taxon>
        <taxon>Gammaproteobacteria</taxon>
        <taxon>Lysobacterales</taxon>
        <taxon>Lysobacteraceae</taxon>
        <taxon>Luteimonas</taxon>
    </lineage>
</organism>